<evidence type="ECO:0000313" key="1">
    <source>
        <dbReference type="Proteomes" id="UP000887561"/>
    </source>
</evidence>
<proteinExistence type="predicted"/>
<dbReference type="Proteomes" id="UP000887561">
    <property type="component" value="Unplaced"/>
</dbReference>
<accession>A0A915N684</accession>
<keyword evidence="1" id="KW-1185">Reference proteome</keyword>
<sequence length="114" mass="13793">MEIKLQKFIYGLPYTDDDITELSKEFELKEDQIRVMIKVCTIFNMFLLNDIKFRKIKEFSNPGKKFVIIEINYLEDIKLCKLTHKIEMEEEEFVKMIQDEDNDFEVKLEEVDVE</sequence>
<reference evidence="2" key="1">
    <citation type="submission" date="2022-11" db="UniProtKB">
        <authorList>
            <consortium name="WormBaseParasite"/>
        </authorList>
    </citation>
    <scope>IDENTIFICATION</scope>
</reference>
<organism evidence="1 2">
    <name type="scientific">Meloidogyne javanica</name>
    <name type="common">Root-knot nematode worm</name>
    <dbReference type="NCBI Taxonomy" id="6303"/>
    <lineage>
        <taxon>Eukaryota</taxon>
        <taxon>Metazoa</taxon>
        <taxon>Ecdysozoa</taxon>
        <taxon>Nematoda</taxon>
        <taxon>Chromadorea</taxon>
        <taxon>Rhabditida</taxon>
        <taxon>Tylenchina</taxon>
        <taxon>Tylenchomorpha</taxon>
        <taxon>Tylenchoidea</taxon>
        <taxon>Meloidogynidae</taxon>
        <taxon>Meloidogyninae</taxon>
        <taxon>Meloidogyne</taxon>
        <taxon>Meloidogyne incognita group</taxon>
    </lineage>
</organism>
<name>A0A915N684_MELJA</name>
<evidence type="ECO:0000313" key="2">
    <source>
        <dbReference type="WBParaSite" id="scaffold8748_cov151.g13334"/>
    </source>
</evidence>
<dbReference type="AlphaFoldDB" id="A0A915N684"/>
<dbReference type="WBParaSite" id="scaffold8748_cov151.g13334">
    <property type="protein sequence ID" value="scaffold8748_cov151.g13334"/>
    <property type="gene ID" value="scaffold8748_cov151.g13334"/>
</dbReference>
<protein>
    <submittedName>
        <fullName evidence="2">Uncharacterized protein</fullName>
    </submittedName>
</protein>